<feature type="transmembrane region" description="Helical" evidence="5">
    <location>
        <begin position="49"/>
        <end position="71"/>
    </location>
</feature>
<dbReference type="Pfam" id="PF10292">
    <property type="entry name" value="7TM_GPCR_Srab"/>
    <property type="match status" value="1"/>
</dbReference>
<dbReference type="GO" id="GO:0016020">
    <property type="term" value="C:membrane"/>
    <property type="evidence" value="ECO:0007669"/>
    <property type="project" value="UniProtKB-SubCell"/>
</dbReference>
<accession>A0AA36DKA2</accession>
<feature type="transmembrane region" description="Helical" evidence="5">
    <location>
        <begin position="15"/>
        <end position="37"/>
    </location>
</feature>
<dbReference type="Proteomes" id="UP001176961">
    <property type="component" value="Unassembled WGS sequence"/>
</dbReference>
<feature type="transmembrane region" description="Helical" evidence="5">
    <location>
        <begin position="200"/>
        <end position="221"/>
    </location>
</feature>
<evidence type="ECO:0000256" key="5">
    <source>
        <dbReference type="SAM" id="Phobius"/>
    </source>
</evidence>
<evidence type="ECO:0000256" key="2">
    <source>
        <dbReference type="ARBA" id="ARBA00022692"/>
    </source>
</evidence>
<keyword evidence="4 5" id="KW-0472">Membrane</keyword>
<comment type="subcellular location">
    <subcellularLocation>
        <location evidence="1">Membrane</location>
        <topology evidence="1">Multi-pass membrane protein</topology>
    </subcellularLocation>
</comment>
<protein>
    <submittedName>
        <fullName evidence="6">Uncharacterized protein</fullName>
    </submittedName>
</protein>
<evidence type="ECO:0000256" key="3">
    <source>
        <dbReference type="ARBA" id="ARBA00022989"/>
    </source>
</evidence>
<proteinExistence type="predicted"/>
<comment type="caution">
    <text evidence="6">The sequence shown here is derived from an EMBL/GenBank/DDBJ whole genome shotgun (WGS) entry which is preliminary data.</text>
</comment>
<dbReference type="InterPro" id="IPR019408">
    <property type="entry name" value="7TM_GPCR_serpentine_rcpt_Srab"/>
</dbReference>
<dbReference type="PANTHER" id="PTHR47518">
    <property type="entry name" value="SERPENTINE RECEPTOR CLASS EPSILON-13-RELATED"/>
    <property type="match status" value="1"/>
</dbReference>
<keyword evidence="3 5" id="KW-1133">Transmembrane helix</keyword>
<gene>
    <name evidence="6" type="ORF">CYNAS_LOCUS102</name>
</gene>
<dbReference type="AlphaFoldDB" id="A0AA36DKA2"/>
<sequence>MDFTNVTCEAVETPVTVICAIYAFHVTVFFILTYSIFKHKNCFHPFFSIFFGCFMLSYAVSDFFTFLRLTLYRLHISLGEGNVTVLRLYEILYIYASPCAVAILIERLVATLYPARYEHSRPWSLMIVAQLLCMTVAILIVYSQEWHEESDIQEYCMVGNQALIIMTLIILLLVNRVRTRREIGSGQLRYRYQMSENITALQLVIPVIVLDAMLTVVDILWKLIFSVDLQFEASQCDVKHYILKFTVSRLIRLMFEFFIQIAVILQHPAIRKKVYLRLHCWSSPSQMGSQEFHVKNVLGEDIHTKQTSDEHFCALRANWA</sequence>
<keyword evidence="7" id="KW-1185">Reference proteome</keyword>
<organism evidence="6 7">
    <name type="scientific">Cylicocyclus nassatus</name>
    <name type="common">Nematode worm</name>
    <dbReference type="NCBI Taxonomy" id="53992"/>
    <lineage>
        <taxon>Eukaryota</taxon>
        <taxon>Metazoa</taxon>
        <taxon>Ecdysozoa</taxon>
        <taxon>Nematoda</taxon>
        <taxon>Chromadorea</taxon>
        <taxon>Rhabditida</taxon>
        <taxon>Rhabditina</taxon>
        <taxon>Rhabditomorpha</taxon>
        <taxon>Strongyloidea</taxon>
        <taxon>Strongylidae</taxon>
        <taxon>Cylicocyclus</taxon>
    </lineage>
</organism>
<dbReference type="PANTHER" id="PTHR47518:SF9">
    <property type="entry name" value="SERPENTINE RECEPTOR, CLASS T"/>
    <property type="match status" value="1"/>
</dbReference>
<dbReference type="InterPro" id="IPR052854">
    <property type="entry name" value="Serpentine_rcpt_epsilon"/>
</dbReference>
<keyword evidence="2 5" id="KW-0812">Transmembrane</keyword>
<evidence type="ECO:0000313" key="6">
    <source>
        <dbReference type="EMBL" id="CAJ0588119.1"/>
    </source>
</evidence>
<evidence type="ECO:0000256" key="4">
    <source>
        <dbReference type="ARBA" id="ARBA00023136"/>
    </source>
</evidence>
<evidence type="ECO:0000313" key="7">
    <source>
        <dbReference type="Proteomes" id="UP001176961"/>
    </source>
</evidence>
<evidence type="ECO:0000256" key="1">
    <source>
        <dbReference type="ARBA" id="ARBA00004141"/>
    </source>
</evidence>
<feature type="transmembrane region" description="Helical" evidence="5">
    <location>
        <begin position="91"/>
        <end position="110"/>
    </location>
</feature>
<dbReference type="EMBL" id="CATQJL010000001">
    <property type="protein sequence ID" value="CAJ0588119.1"/>
    <property type="molecule type" value="Genomic_DNA"/>
</dbReference>
<feature type="transmembrane region" description="Helical" evidence="5">
    <location>
        <begin position="162"/>
        <end position="179"/>
    </location>
</feature>
<name>A0AA36DKA2_CYLNA</name>
<reference evidence="6" key="1">
    <citation type="submission" date="2023-07" db="EMBL/GenBank/DDBJ databases">
        <authorList>
            <consortium name="CYATHOMIX"/>
        </authorList>
    </citation>
    <scope>NUCLEOTIDE SEQUENCE</scope>
    <source>
        <strain evidence="6">N/A</strain>
    </source>
</reference>
<feature type="transmembrane region" description="Helical" evidence="5">
    <location>
        <begin position="122"/>
        <end position="142"/>
    </location>
</feature>